<dbReference type="Proteomes" id="UP000026915">
    <property type="component" value="Chromosome 5"/>
</dbReference>
<dbReference type="Gramene" id="EOY10287">
    <property type="protein sequence ID" value="EOY10287"/>
    <property type="gene ID" value="TCM_025658"/>
</dbReference>
<dbReference type="PANTHER" id="PTHR47481">
    <property type="match status" value="1"/>
</dbReference>
<dbReference type="eggNOG" id="KOG0017">
    <property type="taxonomic scope" value="Eukaryota"/>
</dbReference>
<protein>
    <submittedName>
        <fullName evidence="1">Uncharacterized protein</fullName>
    </submittedName>
</protein>
<dbReference type="HOGENOM" id="CLU_1484530_0_0_1"/>
<evidence type="ECO:0000313" key="1">
    <source>
        <dbReference type="EMBL" id="EOY10287.1"/>
    </source>
</evidence>
<dbReference type="PANTHER" id="PTHR47481:SF32">
    <property type="entry name" value="RETROTRANSPOSON GAG DOMAIN-CONTAINING PROTEIN"/>
    <property type="match status" value="1"/>
</dbReference>
<keyword evidence="2" id="KW-1185">Reference proteome</keyword>
<gene>
    <name evidence="1" type="ORF">TCM_025658</name>
</gene>
<sequence>MMTLREKLTKPKGTKTVSEYFQNLRSVIDELALVNSPVSEDDLVIHALNEIRSDFKQIVVSVRARESFITFEELLDKFTDYEEVIKKQESSTDIIILSAHHATKPISSHSDLPKHFRPSHNTWFASLSTFSKHSSSTNFKTFQMSKIGNNYQALIVMEKALDKFRIINGSAGGTGGCQKERE</sequence>
<dbReference type="InParanoid" id="A0A061F0T9"/>
<dbReference type="Pfam" id="PF14223">
    <property type="entry name" value="Retrotran_gag_2"/>
    <property type="match status" value="1"/>
</dbReference>
<dbReference type="OMA" id="SHNTWFA"/>
<accession>A0A061F0T9</accession>
<dbReference type="AlphaFoldDB" id="A0A061F0T9"/>
<evidence type="ECO:0000313" key="2">
    <source>
        <dbReference type="Proteomes" id="UP000026915"/>
    </source>
</evidence>
<organism evidence="1 2">
    <name type="scientific">Theobroma cacao</name>
    <name type="common">Cacao</name>
    <name type="synonym">Cocoa</name>
    <dbReference type="NCBI Taxonomy" id="3641"/>
    <lineage>
        <taxon>Eukaryota</taxon>
        <taxon>Viridiplantae</taxon>
        <taxon>Streptophyta</taxon>
        <taxon>Embryophyta</taxon>
        <taxon>Tracheophyta</taxon>
        <taxon>Spermatophyta</taxon>
        <taxon>Magnoliopsida</taxon>
        <taxon>eudicotyledons</taxon>
        <taxon>Gunneridae</taxon>
        <taxon>Pentapetalae</taxon>
        <taxon>rosids</taxon>
        <taxon>malvids</taxon>
        <taxon>Malvales</taxon>
        <taxon>Malvaceae</taxon>
        <taxon>Byttnerioideae</taxon>
        <taxon>Theobroma</taxon>
    </lineage>
</organism>
<reference evidence="1 2" key="1">
    <citation type="journal article" date="2013" name="Genome Biol.">
        <title>The genome sequence of the most widely cultivated cacao type and its use to identify candidate genes regulating pod color.</title>
        <authorList>
            <person name="Motamayor J.C."/>
            <person name="Mockaitis K."/>
            <person name="Schmutz J."/>
            <person name="Haiminen N."/>
            <person name="Iii D.L."/>
            <person name="Cornejo O."/>
            <person name="Findley S.D."/>
            <person name="Zheng P."/>
            <person name="Utro F."/>
            <person name="Royaert S."/>
            <person name="Saski C."/>
            <person name="Jenkins J."/>
            <person name="Podicheti R."/>
            <person name="Zhao M."/>
            <person name="Scheffler B.E."/>
            <person name="Stack J.C."/>
            <person name="Feltus F.A."/>
            <person name="Mustiga G.M."/>
            <person name="Amores F."/>
            <person name="Phillips W."/>
            <person name="Marelli J.P."/>
            <person name="May G.D."/>
            <person name="Shapiro H."/>
            <person name="Ma J."/>
            <person name="Bustamante C.D."/>
            <person name="Schnell R.J."/>
            <person name="Main D."/>
            <person name="Gilbert D."/>
            <person name="Parida L."/>
            <person name="Kuhn D.N."/>
        </authorList>
    </citation>
    <scope>NUCLEOTIDE SEQUENCE [LARGE SCALE GENOMIC DNA]</scope>
    <source>
        <strain evidence="2">cv. Matina 1-6</strain>
    </source>
</reference>
<proteinExistence type="predicted"/>
<name>A0A061F0T9_THECC</name>
<dbReference type="EMBL" id="CM001883">
    <property type="protein sequence ID" value="EOY10287.1"/>
    <property type="molecule type" value="Genomic_DNA"/>
</dbReference>